<dbReference type="CDD" id="cd06822">
    <property type="entry name" value="PLPDE_III_YBL036c_euk"/>
    <property type="match status" value="1"/>
</dbReference>
<dbReference type="PROSITE" id="PS01211">
    <property type="entry name" value="UPF0001"/>
    <property type="match status" value="1"/>
</dbReference>
<dbReference type="AlphaFoldDB" id="A0AAV1SIC0"/>
<evidence type="ECO:0000313" key="6">
    <source>
        <dbReference type="Proteomes" id="UP001314170"/>
    </source>
</evidence>
<feature type="region of interest" description="Disordered" evidence="3">
    <location>
        <begin position="1"/>
        <end position="24"/>
    </location>
</feature>
<reference evidence="5 6" key="1">
    <citation type="submission" date="2024-01" db="EMBL/GenBank/DDBJ databases">
        <authorList>
            <person name="Waweru B."/>
        </authorList>
    </citation>
    <scope>NUCLEOTIDE SEQUENCE [LARGE SCALE GENOMIC DNA]</scope>
</reference>
<dbReference type="EMBL" id="CAWUPB010001184">
    <property type="protein sequence ID" value="CAK7351473.1"/>
    <property type="molecule type" value="Genomic_DNA"/>
</dbReference>
<organism evidence="5 6">
    <name type="scientific">Dovyalis caffra</name>
    <dbReference type="NCBI Taxonomy" id="77055"/>
    <lineage>
        <taxon>Eukaryota</taxon>
        <taxon>Viridiplantae</taxon>
        <taxon>Streptophyta</taxon>
        <taxon>Embryophyta</taxon>
        <taxon>Tracheophyta</taxon>
        <taxon>Spermatophyta</taxon>
        <taxon>Magnoliopsida</taxon>
        <taxon>eudicotyledons</taxon>
        <taxon>Gunneridae</taxon>
        <taxon>Pentapetalae</taxon>
        <taxon>rosids</taxon>
        <taxon>fabids</taxon>
        <taxon>Malpighiales</taxon>
        <taxon>Salicaceae</taxon>
        <taxon>Flacourtieae</taxon>
        <taxon>Dovyalis</taxon>
    </lineage>
</organism>
<name>A0AAV1SIC0_9ROSI</name>
<evidence type="ECO:0000313" key="5">
    <source>
        <dbReference type="EMBL" id="CAK7351473.1"/>
    </source>
</evidence>
<comment type="caution">
    <text evidence="5">The sequence shown here is derived from an EMBL/GenBank/DDBJ whole genome shotgun (WGS) entry which is preliminary data.</text>
</comment>
<dbReference type="SUPFAM" id="SSF51419">
    <property type="entry name" value="PLP-binding barrel"/>
    <property type="match status" value="1"/>
</dbReference>
<keyword evidence="4" id="KW-1133">Transmembrane helix</keyword>
<evidence type="ECO:0000256" key="3">
    <source>
        <dbReference type="SAM" id="MobiDB-lite"/>
    </source>
</evidence>
<feature type="compositionally biased region" description="Acidic residues" evidence="3">
    <location>
        <begin position="1"/>
        <end position="10"/>
    </location>
</feature>
<dbReference type="Pfam" id="PF06364">
    <property type="entry name" value="DUF1068"/>
    <property type="match status" value="2"/>
</dbReference>
<proteinExistence type="inferred from homology"/>
<feature type="modified residue" description="N6-(pyridoxal phosphate)lysine" evidence="1">
    <location>
        <position position="73"/>
    </location>
</feature>
<keyword evidence="4" id="KW-0472">Membrane</keyword>
<evidence type="ECO:0000256" key="4">
    <source>
        <dbReference type="SAM" id="Phobius"/>
    </source>
</evidence>
<keyword evidence="4" id="KW-0812">Transmembrane</keyword>
<dbReference type="FunFam" id="3.20.20.10:FF:000014">
    <property type="entry name" value="Pyridoxal phosphate homeostasis protein"/>
    <property type="match status" value="1"/>
</dbReference>
<comment type="similarity">
    <text evidence="1">Belongs to the pyridoxal phosphate-binding protein YggS/PROSC family.</text>
</comment>
<accession>A0AAV1SIC0</accession>
<dbReference type="InterPro" id="IPR010471">
    <property type="entry name" value="DUF1068"/>
</dbReference>
<dbReference type="PANTHER" id="PTHR10146">
    <property type="entry name" value="PROLINE SYNTHETASE CO-TRANSCRIBED BACTERIAL HOMOLOG PROTEIN"/>
    <property type="match status" value="1"/>
</dbReference>
<feature type="transmembrane region" description="Helical" evidence="4">
    <location>
        <begin position="268"/>
        <end position="293"/>
    </location>
</feature>
<dbReference type="HAMAP" id="MF_02087">
    <property type="entry name" value="PLP_homeostasis"/>
    <property type="match status" value="1"/>
</dbReference>
<dbReference type="Gene3D" id="3.20.20.10">
    <property type="entry name" value="Alanine racemase"/>
    <property type="match status" value="1"/>
</dbReference>
<dbReference type="PANTHER" id="PTHR10146:SF15">
    <property type="entry name" value="PYRIDOXAL PHOSPHATE HOMEOSTASIS PROTEIN"/>
    <property type="match status" value="1"/>
</dbReference>
<protein>
    <recommendedName>
        <fullName evidence="1">Pyridoxal phosphate homeostasis protein</fullName>
        <shortName evidence="1">PLP homeostasis protein</shortName>
    </recommendedName>
</protein>
<dbReference type="Proteomes" id="UP001314170">
    <property type="component" value="Unassembled WGS sequence"/>
</dbReference>
<comment type="function">
    <text evidence="1">Pyridoxal 5'-phosphate (PLP)-binding protein, which may be involved in intracellular homeostatic regulation of pyridoxal 5'-phosphate (PLP), the active form of vitamin B6.</text>
</comment>
<keyword evidence="1" id="KW-0663">Pyridoxal phosphate</keyword>
<feature type="coiled-coil region" evidence="2">
    <location>
        <begin position="495"/>
        <end position="552"/>
    </location>
</feature>
<evidence type="ECO:0000256" key="1">
    <source>
        <dbReference type="HAMAP-Rule" id="MF_03225"/>
    </source>
</evidence>
<dbReference type="InterPro" id="IPR029066">
    <property type="entry name" value="PLP-binding_barrel"/>
</dbReference>
<evidence type="ECO:0000256" key="2">
    <source>
        <dbReference type="SAM" id="Coils"/>
    </source>
</evidence>
<dbReference type="NCBIfam" id="TIGR00044">
    <property type="entry name" value="YggS family pyridoxal phosphate-dependent enzyme"/>
    <property type="match status" value="1"/>
</dbReference>
<keyword evidence="6" id="KW-1185">Reference proteome</keyword>
<keyword evidence="2" id="KW-0175">Coiled coil</keyword>
<gene>
    <name evidence="5" type="ORF">DCAF_LOCUS23871</name>
</gene>
<dbReference type="GO" id="GO:0030170">
    <property type="term" value="F:pyridoxal phosphate binding"/>
    <property type="evidence" value="ECO:0007669"/>
    <property type="project" value="UniProtKB-UniRule"/>
</dbReference>
<sequence length="582" mass="66053">MNRQEEEEPTTTDNNGNTKQEEGRVSVSYMSATSAAMDKVAAAALRSVLHRVSQAAEKAGRGTQQIRVVAVSKTKPVSLIKQVYDVGHRCFGENYVQELIEKAPQLPEDIEWHFIGNLQSNKVKPLLASVPNLDMVESVDDEKIANHLDRGVGNLGRKPLKVLVQVNTSGEESKSGVEPSGCVELAKHVSQSCKNLQFCGLMTIGMLDYTSTPENFKTLANCRSEVCKALGIPEEQCELSMGMSNDFEQAVSNAAGFNRRRGAKHKTALKAVMVIIGFFLVVYIVGPSIYWHLSEFLTAKIRSSTLHCHRCSCDCSYQPVLTLPDVFVFGFSLVKKGPKCIYGDIILLPKVKIFVFDYVIFDTYKVFSFGCAYYGSMIFEVIFQLGEEWGFCSFLIAEMLISRDCTWLQWNGLSLSDLVVRFDYLEVTQLFIAVNMLMKQIKNMNLECVRNSWPYPYQNPRLSNSSFTDCMKHDPEVSHEIEKSFRDLLWEELRLNEEEAQKKQQHADVALLEAKRMTSQYQKEAEKCNAGMDTCEAARERAEEVLEDQRKLSAIWEFRARERGWREGLMPIMRSHVNQNFE</sequence>
<dbReference type="InterPro" id="IPR011078">
    <property type="entry name" value="PyrdxlP_homeostasis"/>
</dbReference>